<reference evidence="1" key="1">
    <citation type="journal article" date="2020" name="Stud. Mycol.">
        <title>101 Dothideomycetes genomes: a test case for predicting lifestyles and emergence of pathogens.</title>
        <authorList>
            <person name="Haridas S."/>
            <person name="Albert R."/>
            <person name="Binder M."/>
            <person name="Bloem J."/>
            <person name="Labutti K."/>
            <person name="Salamov A."/>
            <person name="Andreopoulos B."/>
            <person name="Baker S."/>
            <person name="Barry K."/>
            <person name="Bills G."/>
            <person name="Bluhm B."/>
            <person name="Cannon C."/>
            <person name="Castanera R."/>
            <person name="Culley D."/>
            <person name="Daum C."/>
            <person name="Ezra D."/>
            <person name="Gonzalez J."/>
            <person name="Henrissat B."/>
            <person name="Kuo A."/>
            <person name="Liang C."/>
            <person name="Lipzen A."/>
            <person name="Lutzoni F."/>
            <person name="Magnuson J."/>
            <person name="Mondo S."/>
            <person name="Nolan M."/>
            <person name="Ohm R."/>
            <person name="Pangilinan J."/>
            <person name="Park H.-J."/>
            <person name="Ramirez L."/>
            <person name="Alfaro M."/>
            <person name="Sun H."/>
            <person name="Tritt A."/>
            <person name="Yoshinaga Y."/>
            <person name="Zwiers L.-H."/>
            <person name="Turgeon B."/>
            <person name="Goodwin S."/>
            <person name="Spatafora J."/>
            <person name="Crous P."/>
            <person name="Grigoriev I."/>
        </authorList>
    </citation>
    <scope>NUCLEOTIDE SEQUENCE</scope>
    <source>
        <strain evidence="1">CBS 125425</strain>
    </source>
</reference>
<dbReference type="OrthoDB" id="3787196at2759"/>
<gene>
    <name evidence="1" type="ORF">EJ04DRAFT_512501</name>
</gene>
<name>A0A9P4R0C6_9PLEO</name>
<dbReference type="EMBL" id="ML996148">
    <property type="protein sequence ID" value="KAF2734381.1"/>
    <property type="molecule type" value="Genomic_DNA"/>
</dbReference>
<proteinExistence type="predicted"/>
<comment type="caution">
    <text evidence="1">The sequence shown here is derived from an EMBL/GenBank/DDBJ whole genome shotgun (WGS) entry which is preliminary data.</text>
</comment>
<keyword evidence="2" id="KW-1185">Reference proteome</keyword>
<evidence type="ECO:0000313" key="1">
    <source>
        <dbReference type="EMBL" id="KAF2734381.1"/>
    </source>
</evidence>
<protein>
    <submittedName>
        <fullName evidence="1">Uncharacterized protein</fullName>
    </submittedName>
</protein>
<organism evidence="1 2">
    <name type="scientific">Polyplosphaeria fusca</name>
    <dbReference type="NCBI Taxonomy" id="682080"/>
    <lineage>
        <taxon>Eukaryota</taxon>
        <taxon>Fungi</taxon>
        <taxon>Dikarya</taxon>
        <taxon>Ascomycota</taxon>
        <taxon>Pezizomycotina</taxon>
        <taxon>Dothideomycetes</taxon>
        <taxon>Pleosporomycetidae</taxon>
        <taxon>Pleosporales</taxon>
        <taxon>Tetraplosphaeriaceae</taxon>
        <taxon>Polyplosphaeria</taxon>
    </lineage>
</organism>
<sequence>MIYGVAISKPHQGAMLRAQQAKFNARFIALPRELRELVYNFVHDTPCDITITRQEVGVPLPRSQKRVVPKRTFNFERNWLEETILYELAQAYCQRTAFIVLDVRDLEKALELDVFGIGSPAFDFVRHIQVDIRTHCFDSEGNGNRTPDSTLENTARMLGFLHRMQGLEDLQLTIRIRTYKARIYASVIGLRTMDAIWSVVQGFQLRACNVTVYHLSVPWIHSPGFALEDVTSNFECSYPEWTVTKKSFITYSQQIHRKPQASS</sequence>
<evidence type="ECO:0000313" key="2">
    <source>
        <dbReference type="Proteomes" id="UP000799444"/>
    </source>
</evidence>
<accession>A0A9P4R0C6</accession>
<dbReference type="AlphaFoldDB" id="A0A9P4R0C6"/>
<dbReference type="Proteomes" id="UP000799444">
    <property type="component" value="Unassembled WGS sequence"/>
</dbReference>